<dbReference type="Proteomes" id="UP000826271">
    <property type="component" value="Unassembled WGS sequence"/>
</dbReference>
<sequence>MGTLDEHIQKKLDEAMPLIGLYIAAASAVCTLAMTADVINGFRQKTLWFPSKYFSLSATSLTLLAIAMKLPTDLNTNLLYQADWYTKHSGLLFMSTAMGNFTPSLGSMNDKEILSNIIALVILVITIVVNIWIQIFQLRHILAHTFFLGVLVPTILILLLLATLVSSTITVPTTKRSMESKYQEMHKLALREEEIVKSIIDKQMMMKYWVMAQSSSPQFVMARSVVCATSSLICLFATITLVIPITIPFTDLFWLVRHASLGPPTSVYGKFTIWILVTQTIGMVVGTIAPTLRLLVAISFRCKNNKKSLKDELFFNIETYWIQILVEWRDNFSSFQIQQDKCRKYLHRTKWLVLNFFIGVQILIVVVSKLLLCIFVLLTYPFAHITNKLKMLYSSNNHLGADDTELNLDRYVLLLEGEPELPKRILKNICREADKMILTGKMKQPQNLINILHKFVNFRGVIEFDNTNEVPSLHSQEPPNCWTLPLVTLTSIAMSLPNVAEHKRKQLLSSVNQGMCLAKLIDKTLDATAQLVNIRKSADLSWVGVALYRKWHDVDIKTTSLKCKNSKNILRKLSNKAEMTVMEFNREVKDFVMENPLNWPVEVIAANSMYRVSETILLGYKGENEPTDMELFERLSVMIADILAACLTNLARVITTMCHRNAIEDRERSVREAFILLGKTEQILQLLQQREWPSLDGDKSAYIEEWRSLFQQDNGSPFVSISASCPDEAVETPVSNADYIIVTVAESLPLS</sequence>
<keyword evidence="1" id="KW-0472">Membrane</keyword>
<gene>
    <name evidence="2" type="ORF">BUALT_Bualt07G0075000</name>
</gene>
<dbReference type="EMBL" id="WHWC01000007">
    <property type="protein sequence ID" value="KAG8379309.1"/>
    <property type="molecule type" value="Genomic_DNA"/>
</dbReference>
<feature type="transmembrane region" description="Helical" evidence="1">
    <location>
        <begin position="53"/>
        <end position="72"/>
    </location>
</feature>
<comment type="caution">
    <text evidence="2">The sequence shown here is derived from an EMBL/GenBank/DDBJ whole genome shotgun (WGS) entry which is preliminary data.</text>
</comment>
<evidence type="ECO:0000313" key="3">
    <source>
        <dbReference type="Proteomes" id="UP000826271"/>
    </source>
</evidence>
<reference evidence="2" key="1">
    <citation type="submission" date="2019-10" db="EMBL/GenBank/DDBJ databases">
        <authorList>
            <person name="Zhang R."/>
            <person name="Pan Y."/>
            <person name="Wang J."/>
            <person name="Ma R."/>
            <person name="Yu S."/>
        </authorList>
    </citation>
    <scope>NUCLEOTIDE SEQUENCE</scope>
    <source>
        <strain evidence="2">LA-IB0</strain>
        <tissue evidence="2">Leaf</tissue>
    </source>
</reference>
<dbReference type="PANTHER" id="PTHR35307:SF3">
    <property type="entry name" value="DUF4220 DOMAIN-CONTAINING PROTEIN"/>
    <property type="match status" value="1"/>
</dbReference>
<feature type="transmembrane region" description="Helical" evidence="1">
    <location>
        <begin position="225"/>
        <end position="247"/>
    </location>
</feature>
<feature type="transmembrane region" description="Helical" evidence="1">
    <location>
        <begin position="351"/>
        <end position="380"/>
    </location>
</feature>
<protein>
    <submittedName>
        <fullName evidence="2">Uncharacterized protein</fullName>
    </submittedName>
</protein>
<name>A0AAV6XGP7_9LAMI</name>
<keyword evidence="1" id="KW-1133">Transmembrane helix</keyword>
<keyword evidence="1" id="KW-0812">Transmembrane</keyword>
<proteinExistence type="predicted"/>
<dbReference type="AlphaFoldDB" id="A0AAV6XGP7"/>
<feature type="transmembrane region" description="Helical" evidence="1">
    <location>
        <begin position="141"/>
        <end position="171"/>
    </location>
</feature>
<feature type="transmembrane region" description="Helical" evidence="1">
    <location>
        <begin position="113"/>
        <end position="135"/>
    </location>
</feature>
<evidence type="ECO:0000313" key="2">
    <source>
        <dbReference type="EMBL" id="KAG8379309.1"/>
    </source>
</evidence>
<feature type="transmembrane region" description="Helical" evidence="1">
    <location>
        <begin position="20"/>
        <end position="41"/>
    </location>
</feature>
<evidence type="ECO:0000256" key="1">
    <source>
        <dbReference type="SAM" id="Phobius"/>
    </source>
</evidence>
<accession>A0AAV6XGP7</accession>
<feature type="transmembrane region" description="Helical" evidence="1">
    <location>
        <begin position="84"/>
        <end position="101"/>
    </location>
</feature>
<feature type="transmembrane region" description="Helical" evidence="1">
    <location>
        <begin position="271"/>
        <end position="300"/>
    </location>
</feature>
<dbReference type="PANTHER" id="PTHR35307">
    <property type="entry name" value="PROTEIN, PUTATIVE-RELATED"/>
    <property type="match status" value="1"/>
</dbReference>
<keyword evidence="3" id="KW-1185">Reference proteome</keyword>
<organism evidence="2 3">
    <name type="scientific">Buddleja alternifolia</name>
    <dbReference type="NCBI Taxonomy" id="168488"/>
    <lineage>
        <taxon>Eukaryota</taxon>
        <taxon>Viridiplantae</taxon>
        <taxon>Streptophyta</taxon>
        <taxon>Embryophyta</taxon>
        <taxon>Tracheophyta</taxon>
        <taxon>Spermatophyta</taxon>
        <taxon>Magnoliopsida</taxon>
        <taxon>eudicotyledons</taxon>
        <taxon>Gunneridae</taxon>
        <taxon>Pentapetalae</taxon>
        <taxon>asterids</taxon>
        <taxon>lamiids</taxon>
        <taxon>Lamiales</taxon>
        <taxon>Scrophulariaceae</taxon>
        <taxon>Buddlejeae</taxon>
        <taxon>Buddleja</taxon>
    </lineage>
</organism>